<evidence type="ECO:0000313" key="2">
    <source>
        <dbReference type="Proteomes" id="UP001150266"/>
    </source>
</evidence>
<sequence>MPLQTPTTGNGVPRLLISLPESGKFRSKLWVFKTIFERALFILSQVKAVDLLKNIPTMIHLVDCIWEFFIIIGSEARAQRQSIRIALHVASELVKRVAWQRPYTPPVHVVVLPSQMPLDLRIHLREIDESSMNPQGVPEHMNLLTDTEAHDHLRRTLWERFSLRDPLMLPLGIHPRLLG</sequence>
<proteinExistence type="predicted"/>
<keyword evidence="2" id="KW-1185">Reference proteome</keyword>
<dbReference type="AlphaFoldDB" id="A0A9W9DRS5"/>
<evidence type="ECO:0000313" key="1">
    <source>
        <dbReference type="EMBL" id="KAJ4483287.1"/>
    </source>
</evidence>
<dbReference type="EMBL" id="JAOTPV010000004">
    <property type="protein sequence ID" value="KAJ4483287.1"/>
    <property type="molecule type" value="Genomic_DNA"/>
</dbReference>
<name>A0A9W9DRS5_9AGAR</name>
<comment type="caution">
    <text evidence="1">The sequence shown here is derived from an EMBL/GenBank/DDBJ whole genome shotgun (WGS) entry which is preliminary data.</text>
</comment>
<reference evidence="1" key="1">
    <citation type="submission" date="2022-08" db="EMBL/GenBank/DDBJ databases">
        <title>A Global Phylogenomic Analysis of the Shiitake Genus Lentinula.</title>
        <authorList>
            <consortium name="DOE Joint Genome Institute"/>
            <person name="Sierra-Patev S."/>
            <person name="Min B."/>
            <person name="Naranjo-Ortiz M."/>
            <person name="Looney B."/>
            <person name="Konkel Z."/>
            <person name="Slot J.C."/>
            <person name="Sakamoto Y."/>
            <person name="Steenwyk J.L."/>
            <person name="Rokas A."/>
            <person name="Carro J."/>
            <person name="Camarero S."/>
            <person name="Ferreira P."/>
            <person name="Molpeceres G."/>
            <person name="Ruiz-Duenas F.J."/>
            <person name="Serrano A."/>
            <person name="Henrissat B."/>
            <person name="Drula E."/>
            <person name="Hughes K.W."/>
            <person name="Mata J.L."/>
            <person name="Ishikawa N.K."/>
            <person name="Vargas-Isla R."/>
            <person name="Ushijima S."/>
            <person name="Smith C.A."/>
            <person name="Ahrendt S."/>
            <person name="Andreopoulos W."/>
            <person name="He G."/>
            <person name="Labutti K."/>
            <person name="Lipzen A."/>
            <person name="Ng V."/>
            <person name="Riley R."/>
            <person name="Sandor L."/>
            <person name="Barry K."/>
            <person name="Martinez A.T."/>
            <person name="Xiao Y."/>
            <person name="Gibbons J.G."/>
            <person name="Terashima K."/>
            <person name="Grigoriev I.V."/>
            <person name="Hibbett D.S."/>
        </authorList>
    </citation>
    <scope>NUCLEOTIDE SEQUENCE</scope>
    <source>
        <strain evidence="1">JLM2183</strain>
    </source>
</reference>
<dbReference type="Proteomes" id="UP001150266">
    <property type="component" value="Unassembled WGS sequence"/>
</dbReference>
<dbReference type="OrthoDB" id="6375767at2759"/>
<accession>A0A9W9DRS5</accession>
<protein>
    <submittedName>
        <fullName evidence="1">Uncharacterized protein</fullName>
    </submittedName>
</protein>
<organism evidence="1 2">
    <name type="scientific">Lentinula aciculospora</name>
    <dbReference type="NCBI Taxonomy" id="153920"/>
    <lineage>
        <taxon>Eukaryota</taxon>
        <taxon>Fungi</taxon>
        <taxon>Dikarya</taxon>
        <taxon>Basidiomycota</taxon>
        <taxon>Agaricomycotina</taxon>
        <taxon>Agaricomycetes</taxon>
        <taxon>Agaricomycetidae</taxon>
        <taxon>Agaricales</taxon>
        <taxon>Marasmiineae</taxon>
        <taxon>Omphalotaceae</taxon>
        <taxon>Lentinula</taxon>
    </lineage>
</organism>
<gene>
    <name evidence="1" type="ORF">J3R30DRAFT_1756881</name>
</gene>